<dbReference type="SUPFAM" id="SSF46785">
    <property type="entry name" value="Winged helix' DNA-binding domain"/>
    <property type="match status" value="1"/>
</dbReference>
<comment type="caution">
    <text evidence="6">The sequence shown here is derived from an EMBL/GenBank/DDBJ whole genome shotgun (WGS) entry which is preliminary data.</text>
</comment>
<dbReference type="Gene3D" id="3.40.190.10">
    <property type="entry name" value="Periplasmic binding protein-like II"/>
    <property type="match status" value="2"/>
</dbReference>
<keyword evidence="2" id="KW-0805">Transcription regulation</keyword>
<dbReference type="GO" id="GO:0043565">
    <property type="term" value="F:sequence-specific DNA binding"/>
    <property type="evidence" value="ECO:0007669"/>
    <property type="project" value="TreeGrafter"/>
</dbReference>
<dbReference type="RefSeq" id="WP_188854981.1">
    <property type="nucleotide sequence ID" value="NZ_BMJJ01000016.1"/>
</dbReference>
<evidence type="ECO:0000256" key="4">
    <source>
        <dbReference type="ARBA" id="ARBA00023163"/>
    </source>
</evidence>
<dbReference type="InterPro" id="IPR005119">
    <property type="entry name" value="LysR_subst-bd"/>
</dbReference>
<evidence type="ECO:0000256" key="2">
    <source>
        <dbReference type="ARBA" id="ARBA00023015"/>
    </source>
</evidence>
<keyword evidence="4" id="KW-0804">Transcription</keyword>
<dbReference type="Pfam" id="PF00126">
    <property type="entry name" value="HTH_1"/>
    <property type="match status" value="1"/>
</dbReference>
<dbReference type="InterPro" id="IPR058163">
    <property type="entry name" value="LysR-type_TF_proteobact-type"/>
</dbReference>
<dbReference type="SUPFAM" id="SSF53850">
    <property type="entry name" value="Periplasmic binding protein-like II"/>
    <property type="match status" value="1"/>
</dbReference>
<dbReference type="Gene3D" id="1.10.10.10">
    <property type="entry name" value="Winged helix-like DNA-binding domain superfamily/Winged helix DNA-binding domain"/>
    <property type="match status" value="1"/>
</dbReference>
<dbReference type="InterPro" id="IPR036388">
    <property type="entry name" value="WH-like_DNA-bd_sf"/>
</dbReference>
<organism evidence="6 7">
    <name type="scientific">Aureimonas glaciei</name>
    <dbReference type="NCBI Taxonomy" id="1776957"/>
    <lineage>
        <taxon>Bacteria</taxon>
        <taxon>Pseudomonadati</taxon>
        <taxon>Pseudomonadota</taxon>
        <taxon>Alphaproteobacteria</taxon>
        <taxon>Hyphomicrobiales</taxon>
        <taxon>Aurantimonadaceae</taxon>
        <taxon>Aureimonas</taxon>
    </lineage>
</organism>
<dbReference type="InterPro" id="IPR036390">
    <property type="entry name" value="WH_DNA-bd_sf"/>
</dbReference>
<dbReference type="CDD" id="cd08432">
    <property type="entry name" value="PBP2_GcdR_TrpI_HvrB_AmpR_like"/>
    <property type="match status" value="1"/>
</dbReference>
<dbReference type="GO" id="GO:0006351">
    <property type="term" value="P:DNA-templated transcription"/>
    <property type="evidence" value="ECO:0007669"/>
    <property type="project" value="TreeGrafter"/>
</dbReference>
<dbReference type="InterPro" id="IPR000847">
    <property type="entry name" value="LysR_HTH_N"/>
</dbReference>
<reference evidence="6" key="1">
    <citation type="journal article" date="2014" name="Int. J. Syst. Evol. Microbiol.">
        <title>Complete genome sequence of Corynebacterium casei LMG S-19264T (=DSM 44701T), isolated from a smear-ripened cheese.</title>
        <authorList>
            <consortium name="US DOE Joint Genome Institute (JGI-PGF)"/>
            <person name="Walter F."/>
            <person name="Albersmeier A."/>
            <person name="Kalinowski J."/>
            <person name="Ruckert C."/>
        </authorList>
    </citation>
    <scope>NUCLEOTIDE SEQUENCE</scope>
    <source>
        <strain evidence="6">CGMCC 1.15493</strain>
    </source>
</reference>
<comment type="similarity">
    <text evidence="1">Belongs to the LysR transcriptional regulatory family.</text>
</comment>
<feature type="domain" description="HTH lysR-type" evidence="5">
    <location>
        <begin position="6"/>
        <end position="63"/>
    </location>
</feature>
<evidence type="ECO:0000313" key="7">
    <source>
        <dbReference type="Proteomes" id="UP000613160"/>
    </source>
</evidence>
<evidence type="ECO:0000313" key="6">
    <source>
        <dbReference type="EMBL" id="GGD39676.1"/>
    </source>
</evidence>
<gene>
    <name evidence="6" type="ORF">GCM10011335_47940</name>
</gene>
<protein>
    <submittedName>
        <fullName evidence="6">LysR family transcriptional regulator</fullName>
    </submittedName>
</protein>
<evidence type="ECO:0000256" key="3">
    <source>
        <dbReference type="ARBA" id="ARBA00023125"/>
    </source>
</evidence>
<dbReference type="Pfam" id="PF03466">
    <property type="entry name" value="LysR_substrate"/>
    <property type="match status" value="1"/>
</dbReference>
<keyword evidence="7" id="KW-1185">Reference proteome</keyword>
<evidence type="ECO:0000259" key="5">
    <source>
        <dbReference type="PROSITE" id="PS50931"/>
    </source>
</evidence>
<dbReference type="EMBL" id="BMJJ01000016">
    <property type="protein sequence ID" value="GGD39676.1"/>
    <property type="molecule type" value="Genomic_DNA"/>
</dbReference>
<evidence type="ECO:0000256" key="1">
    <source>
        <dbReference type="ARBA" id="ARBA00009437"/>
    </source>
</evidence>
<name>A0A916YCI8_9HYPH</name>
<dbReference type="PANTHER" id="PTHR30537:SF74">
    <property type="entry name" value="HTH-TYPE TRANSCRIPTIONAL REGULATOR TRPI"/>
    <property type="match status" value="1"/>
</dbReference>
<dbReference type="AlphaFoldDB" id="A0A916YCI8"/>
<proteinExistence type="inferred from homology"/>
<keyword evidence="3" id="KW-0238">DNA-binding</keyword>
<accession>A0A916YCI8</accession>
<dbReference type="Proteomes" id="UP000613160">
    <property type="component" value="Unassembled WGS sequence"/>
</dbReference>
<dbReference type="PROSITE" id="PS50931">
    <property type="entry name" value="HTH_LYSR"/>
    <property type="match status" value="1"/>
</dbReference>
<dbReference type="GO" id="GO:0003700">
    <property type="term" value="F:DNA-binding transcription factor activity"/>
    <property type="evidence" value="ECO:0007669"/>
    <property type="project" value="InterPro"/>
</dbReference>
<sequence length="298" mass="31978">MFRTLPPLATIRVFEAAARHGNFTRAAAELGMTQASVSYQIKILEERVGSPLFVRRPRDVALTGVGEGLARASGEALDRLATAFAEAKGQTAGVLSLSVFQTFASVWLVERIGSFQVEHPGLAVRLDTSDAVVDLAHADVDIAIRAGQGDWAGLTCHRLVPGRFTPMMSPTLAARLDPEAGPAGLLHLPLVSPDYRWWALWFAAAGVHLPAGTGGIGSDLGTQDLEARVALAGQGVAMLNPIFFAAELAAGRLVQPFDLVCADSHDYWLCYRTARRTAPKIQAFRDWILREIAAGPKT</sequence>
<reference evidence="6" key="2">
    <citation type="submission" date="2020-09" db="EMBL/GenBank/DDBJ databases">
        <authorList>
            <person name="Sun Q."/>
            <person name="Zhou Y."/>
        </authorList>
    </citation>
    <scope>NUCLEOTIDE SEQUENCE</scope>
    <source>
        <strain evidence="6">CGMCC 1.15493</strain>
    </source>
</reference>
<dbReference type="PANTHER" id="PTHR30537">
    <property type="entry name" value="HTH-TYPE TRANSCRIPTIONAL REGULATOR"/>
    <property type="match status" value="1"/>
</dbReference>
<dbReference type="PRINTS" id="PR00039">
    <property type="entry name" value="HTHLYSR"/>
</dbReference>